<dbReference type="SUPFAM" id="SSF48452">
    <property type="entry name" value="TPR-like"/>
    <property type="match status" value="2"/>
</dbReference>
<evidence type="ECO:0000259" key="2">
    <source>
        <dbReference type="Pfam" id="PF13401"/>
    </source>
</evidence>
<dbReference type="PRINTS" id="PR00364">
    <property type="entry name" value="DISEASERSIST"/>
</dbReference>
<name>A0ABN1R3T6_9ACTN</name>
<evidence type="ECO:0000313" key="3">
    <source>
        <dbReference type="EMBL" id="GAA0951501.1"/>
    </source>
</evidence>
<dbReference type="InterPro" id="IPR011990">
    <property type="entry name" value="TPR-like_helical_dom_sf"/>
</dbReference>
<comment type="caution">
    <text evidence="3">The sequence shown here is derived from an EMBL/GenBank/DDBJ whole genome shotgun (WGS) entry which is preliminary data.</text>
</comment>
<accession>A0ABN1R3T6</accession>
<dbReference type="Gene3D" id="1.25.40.10">
    <property type="entry name" value="Tetratricopeptide repeat domain"/>
    <property type="match status" value="2"/>
</dbReference>
<dbReference type="Proteomes" id="UP001500542">
    <property type="component" value="Unassembled WGS sequence"/>
</dbReference>
<reference evidence="3 4" key="1">
    <citation type="journal article" date="2019" name="Int. J. Syst. Evol. Microbiol.">
        <title>The Global Catalogue of Microorganisms (GCM) 10K type strain sequencing project: providing services to taxonomists for standard genome sequencing and annotation.</title>
        <authorList>
            <consortium name="The Broad Institute Genomics Platform"/>
            <consortium name="The Broad Institute Genome Sequencing Center for Infectious Disease"/>
            <person name="Wu L."/>
            <person name="Ma J."/>
        </authorList>
    </citation>
    <scope>NUCLEOTIDE SEQUENCE [LARGE SCALE GENOMIC DNA]</scope>
    <source>
        <strain evidence="3 4">JCM 10977</strain>
    </source>
</reference>
<dbReference type="SMART" id="SM00028">
    <property type="entry name" value="TPR"/>
    <property type="match status" value="4"/>
</dbReference>
<dbReference type="Pfam" id="PF13401">
    <property type="entry name" value="AAA_22"/>
    <property type="match status" value="1"/>
</dbReference>
<sequence length="792" mass="86454">MQGRAPEPGGVRTVDELGARLRALQVWSGLSYREIHRRLVRSRQERGIAELPAFNTTYRCLSPGRTRLDVELVVDIARAILGDESRAAEWRQAHQVVSGLAAEASVVQVGGRVESDGDAFVGRSSTVAAAAEALRTHRLICIDGMPGVGKTTLATRVAGQVQDVELEFFVNLRGFDPARPPADPAAVLDGFLRRLGVSGSRIHGLDLSARSALFNQLLDGRRAVVLLDNAASDDQVQPLTAPNALTLVTSRRRLKAHRIGLEVFEPAESAVLIRRAAGDKVDREPAAATRIAELVGHLPLALAVLAGRIKAQPEWTLGDHLERLQEHTARLRLDNGVAASLSLSYQALPPAARRMLRLLALHPGRDFDAYAGAALAGAPIDQAREELARLVRSNLLEEHGSGRYELHDLIRLLASDQARDEDPASVRRTAIDGLFDYYRKAVATAATVYAPQDRARIEMTQQPGLSELQFADREEARNWLEAERSNLIATALYAADHDRPEYATGISAMLMYYLGTASLFSGAEILHLTAIRCAESDQVRGRSYNSLGALYWRLGRYADGRAAYQQALDYARLAGNRVGEASGLSNVALGHYRLGDYEQAITSQREAFALFEAEGNLSGMTTTLAGEGWPQLRLGRPEIALELFEHGLAVSRKLGTDTFEEAFALNNVAAAHEALGRLDEARQGFEQALELSRRIAFVNCESDCLNCLGRLHLAAGRVGEAIEFHEQALDLAVRQGSRPFTIEVRNDYGHALTAAGRVAEAVEQHRTALEDAERIEDRHELRRAEAALAAIG</sequence>
<evidence type="ECO:0000313" key="4">
    <source>
        <dbReference type="Proteomes" id="UP001500542"/>
    </source>
</evidence>
<dbReference type="PANTHER" id="PTHR47691">
    <property type="entry name" value="REGULATOR-RELATED"/>
    <property type="match status" value="1"/>
</dbReference>
<protein>
    <submittedName>
        <fullName evidence="3">Tetratricopeptide repeat protein</fullName>
    </submittedName>
</protein>
<dbReference type="SUPFAM" id="SSF52540">
    <property type="entry name" value="P-loop containing nucleoside triphosphate hydrolases"/>
    <property type="match status" value="1"/>
</dbReference>
<dbReference type="PROSITE" id="PS50005">
    <property type="entry name" value="TPR"/>
    <property type="match status" value="1"/>
</dbReference>
<dbReference type="RefSeq" id="WP_343975634.1">
    <property type="nucleotide sequence ID" value="NZ_BAAAHK010000013.1"/>
</dbReference>
<dbReference type="InterPro" id="IPR019734">
    <property type="entry name" value="TPR_rpt"/>
</dbReference>
<feature type="domain" description="ORC1/DEAH AAA+ ATPase" evidence="2">
    <location>
        <begin position="136"/>
        <end position="233"/>
    </location>
</feature>
<organism evidence="3 4">
    <name type="scientific">Kribbella koreensis</name>
    <dbReference type="NCBI Taxonomy" id="57909"/>
    <lineage>
        <taxon>Bacteria</taxon>
        <taxon>Bacillati</taxon>
        <taxon>Actinomycetota</taxon>
        <taxon>Actinomycetes</taxon>
        <taxon>Propionibacteriales</taxon>
        <taxon>Kribbellaceae</taxon>
        <taxon>Kribbella</taxon>
    </lineage>
</organism>
<dbReference type="EMBL" id="BAAAHK010000013">
    <property type="protein sequence ID" value="GAA0951501.1"/>
    <property type="molecule type" value="Genomic_DNA"/>
</dbReference>
<dbReference type="InterPro" id="IPR027417">
    <property type="entry name" value="P-loop_NTPase"/>
</dbReference>
<dbReference type="PANTHER" id="PTHR47691:SF3">
    <property type="entry name" value="HTH-TYPE TRANSCRIPTIONAL REGULATOR RV0890C-RELATED"/>
    <property type="match status" value="1"/>
</dbReference>
<gene>
    <name evidence="3" type="ORF">GCM10009554_53070</name>
</gene>
<keyword evidence="1" id="KW-0802">TPR repeat</keyword>
<dbReference type="Gene3D" id="3.40.50.300">
    <property type="entry name" value="P-loop containing nucleotide triphosphate hydrolases"/>
    <property type="match status" value="1"/>
</dbReference>
<keyword evidence="4" id="KW-1185">Reference proteome</keyword>
<dbReference type="InterPro" id="IPR049945">
    <property type="entry name" value="AAA_22"/>
</dbReference>
<proteinExistence type="predicted"/>
<dbReference type="Pfam" id="PF13424">
    <property type="entry name" value="TPR_12"/>
    <property type="match status" value="3"/>
</dbReference>
<feature type="repeat" description="TPR" evidence="1">
    <location>
        <begin position="662"/>
        <end position="695"/>
    </location>
</feature>
<evidence type="ECO:0000256" key="1">
    <source>
        <dbReference type="PROSITE-ProRule" id="PRU00339"/>
    </source>
</evidence>